<evidence type="ECO:0000313" key="1">
    <source>
        <dbReference type="EMBL" id="KHT63920.1"/>
    </source>
</evidence>
<dbReference type="AlphaFoldDB" id="A0A0B9GGL3"/>
<name>A0A0B9GGL3_9GAMM</name>
<reference evidence="1 2" key="1">
    <citation type="submission" date="2014-12" db="EMBL/GenBank/DDBJ databases">
        <title>Genome sequencing of Photobacterium gaetbulicola AD005a.</title>
        <authorList>
            <person name="Adrian T.G.S."/>
            <person name="Chan K.G."/>
        </authorList>
    </citation>
    <scope>NUCLEOTIDE SEQUENCE [LARGE SCALE GENOMIC DNA]</scope>
    <source>
        <strain evidence="1 2">AD005a</strain>
    </source>
</reference>
<comment type="caution">
    <text evidence="1">The sequence shown here is derived from an EMBL/GenBank/DDBJ whole genome shotgun (WGS) entry which is preliminary data.</text>
</comment>
<protein>
    <submittedName>
        <fullName evidence="1">Uncharacterized protein</fullName>
    </submittedName>
</protein>
<accession>A0A0B9GGL3</accession>
<dbReference type="EMBL" id="JWLZ01000148">
    <property type="protein sequence ID" value="KHT63920.1"/>
    <property type="molecule type" value="Genomic_DNA"/>
</dbReference>
<organism evidence="1 2">
    <name type="scientific">Photobacterium gaetbulicola</name>
    <dbReference type="NCBI Taxonomy" id="1295392"/>
    <lineage>
        <taxon>Bacteria</taxon>
        <taxon>Pseudomonadati</taxon>
        <taxon>Pseudomonadota</taxon>
        <taxon>Gammaproteobacteria</taxon>
        <taxon>Vibrionales</taxon>
        <taxon>Vibrionaceae</taxon>
        <taxon>Photobacterium</taxon>
    </lineage>
</organism>
<gene>
    <name evidence="1" type="ORF">RJ45_09485</name>
</gene>
<evidence type="ECO:0000313" key="2">
    <source>
        <dbReference type="Proteomes" id="UP000031278"/>
    </source>
</evidence>
<proteinExistence type="predicted"/>
<sequence>MSKKYPLFRGLLRSEFCGITDFTFLEVIEYESVKSVMKISLLVVGNLFYQLRCYILAFCRKVMLM</sequence>
<dbReference type="Proteomes" id="UP000031278">
    <property type="component" value="Unassembled WGS sequence"/>
</dbReference>